<evidence type="ECO:0000313" key="3">
    <source>
        <dbReference type="EnsemblProtists" id="EOD09006"/>
    </source>
</evidence>
<evidence type="ECO:0008006" key="5">
    <source>
        <dbReference type="Google" id="ProtNLM"/>
    </source>
</evidence>
<organism evidence="3 4">
    <name type="scientific">Emiliania huxleyi (strain CCMP1516)</name>
    <dbReference type="NCBI Taxonomy" id="280463"/>
    <lineage>
        <taxon>Eukaryota</taxon>
        <taxon>Haptista</taxon>
        <taxon>Haptophyta</taxon>
        <taxon>Prymnesiophyceae</taxon>
        <taxon>Isochrysidales</taxon>
        <taxon>Noelaerhabdaceae</taxon>
        <taxon>Emiliania</taxon>
    </lineage>
</organism>
<feature type="signal peptide" evidence="2">
    <location>
        <begin position="1"/>
        <end position="35"/>
    </location>
</feature>
<dbReference type="AlphaFoldDB" id="A0A0D3ICM1"/>
<evidence type="ECO:0000313" key="4">
    <source>
        <dbReference type="Proteomes" id="UP000013827"/>
    </source>
</evidence>
<evidence type="ECO:0000256" key="2">
    <source>
        <dbReference type="SAM" id="SignalP"/>
    </source>
</evidence>
<dbReference type="EnsemblProtists" id="EOD09006">
    <property type="protein sequence ID" value="EOD09006"/>
    <property type="gene ID" value="EMIHUDRAFT_216811"/>
</dbReference>
<dbReference type="RefSeq" id="XP_005761435.1">
    <property type="nucleotide sequence ID" value="XM_005761378.1"/>
</dbReference>
<evidence type="ECO:0000256" key="1">
    <source>
        <dbReference type="SAM" id="MobiDB-lite"/>
    </source>
</evidence>
<dbReference type="GeneID" id="17255253"/>
<reference evidence="3" key="2">
    <citation type="submission" date="2024-10" db="UniProtKB">
        <authorList>
            <consortium name="EnsemblProtists"/>
        </authorList>
    </citation>
    <scope>IDENTIFICATION</scope>
</reference>
<feature type="chain" id="PRO_5044249606" description="EGF-like domain-containing protein" evidence="2">
    <location>
        <begin position="36"/>
        <end position="294"/>
    </location>
</feature>
<feature type="region of interest" description="Disordered" evidence="1">
    <location>
        <begin position="237"/>
        <end position="294"/>
    </location>
</feature>
<keyword evidence="4" id="KW-1185">Reference proteome</keyword>
<name>A0A0D3ICM1_EMIH1</name>
<feature type="compositionally biased region" description="Low complexity" evidence="1">
    <location>
        <begin position="249"/>
        <end position="261"/>
    </location>
</feature>
<dbReference type="KEGG" id="ehx:EMIHUDRAFT_216811"/>
<dbReference type="HOGENOM" id="CLU_948633_0_0_1"/>
<feature type="compositionally biased region" description="Polar residues" evidence="1">
    <location>
        <begin position="280"/>
        <end position="294"/>
    </location>
</feature>
<dbReference type="Proteomes" id="UP000013827">
    <property type="component" value="Unassembled WGS sequence"/>
</dbReference>
<accession>A0A0D3ICM1</accession>
<feature type="region of interest" description="Disordered" evidence="1">
    <location>
        <begin position="125"/>
        <end position="151"/>
    </location>
</feature>
<proteinExistence type="predicted"/>
<dbReference type="Gene3D" id="2.10.25.10">
    <property type="entry name" value="Laminin"/>
    <property type="match status" value="1"/>
</dbReference>
<reference evidence="4" key="1">
    <citation type="journal article" date="2013" name="Nature">
        <title>Pan genome of the phytoplankton Emiliania underpins its global distribution.</title>
        <authorList>
            <person name="Read B.A."/>
            <person name="Kegel J."/>
            <person name="Klute M.J."/>
            <person name="Kuo A."/>
            <person name="Lefebvre S.C."/>
            <person name="Maumus F."/>
            <person name="Mayer C."/>
            <person name="Miller J."/>
            <person name="Monier A."/>
            <person name="Salamov A."/>
            <person name="Young J."/>
            <person name="Aguilar M."/>
            <person name="Claverie J.M."/>
            <person name="Frickenhaus S."/>
            <person name="Gonzalez K."/>
            <person name="Herman E.K."/>
            <person name="Lin Y.C."/>
            <person name="Napier J."/>
            <person name="Ogata H."/>
            <person name="Sarno A.F."/>
            <person name="Shmutz J."/>
            <person name="Schroeder D."/>
            <person name="de Vargas C."/>
            <person name="Verret F."/>
            <person name="von Dassow P."/>
            <person name="Valentin K."/>
            <person name="Van de Peer Y."/>
            <person name="Wheeler G."/>
            <person name="Dacks J.B."/>
            <person name="Delwiche C.F."/>
            <person name="Dyhrman S.T."/>
            <person name="Glockner G."/>
            <person name="John U."/>
            <person name="Richards T."/>
            <person name="Worden A.Z."/>
            <person name="Zhang X."/>
            <person name="Grigoriev I.V."/>
            <person name="Allen A.E."/>
            <person name="Bidle K."/>
            <person name="Borodovsky M."/>
            <person name="Bowler C."/>
            <person name="Brownlee C."/>
            <person name="Cock J.M."/>
            <person name="Elias M."/>
            <person name="Gladyshev V.N."/>
            <person name="Groth M."/>
            <person name="Guda C."/>
            <person name="Hadaegh A."/>
            <person name="Iglesias-Rodriguez M.D."/>
            <person name="Jenkins J."/>
            <person name="Jones B.M."/>
            <person name="Lawson T."/>
            <person name="Leese F."/>
            <person name="Lindquist E."/>
            <person name="Lobanov A."/>
            <person name="Lomsadze A."/>
            <person name="Malik S.B."/>
            <person name="Marsh M.E."/>
            <person name="Mackinder L."/>
            <person name="Mock T."/>
            <person name="Mueller-Roeber B."/>
            <person name="Pagarete A."/>
            <person name="Parker M."/>
            <person name="Probert I."/>
            <person name="Quesneville H."/>
            <person name="Raines C."/>
            <person name="Rensing S.A."/>
            <person name="Riano-Pachon D.M."/>
            <person name="Richier S."/>
            <person name="Rokitta S."/>
            <person name="Shiraiwa Y."/>
            <person name="Soanes D.M."/>
            <person name="van der Giezen M."/>
            <person name="Wahlund T.M."/>
            <person name="Williams B."/>
            <person name="Wilson W."/>
            <person name="Wolfe G."/>
            <person name="Wurch L.L."/>
        </authorList>
    </citation>
    <scope>NUCLEOTIDE SEQUENCE</scope>
</reference>
<feature type="region of interest" description="Disordered" evidence="1">
    <location>
        <begin position="57"/>
        <end position="84"/>
    </location>
</feature>
<keyword evidence="2" id="KW-0732">Signal</keyword>
<dbReference type="PaxDb" id="2903-EOD09006"/>
<sequence>MLTVPRRNPQRACNALPMLLLPLLLLLYDWRSVSASLGFSDDALSQAGHEQGWSLPDEAQQELSPRSRQELPPPQHQDSFSFEPQDAHSMLAPRDCRQLSYCHLAFGQGRCVDGRCLCREGFSGETCAEDDPADPEPSRSSGPDGSSDDVHRSFHIRGVRSDAACAAACDAEPACVGYAFDATYEVCEAYASERLGHRSGRVGWGEATPPARRPAAAVGWGEAAAPTDLRPVAAVGWGETTPPTDRRPAAAAGWGEDAAAPTDRRPAAAIGWGEEAAPLPTSSWQAQPTNLGGW</sequence>
<protein>
    <recommendedName>
        <fullName evidence="5">EGF-like domain-containing protein</fullName>
    </recommendedName>
</protein>